<keyword evidence="1" id="KW-0812">Transmembrane</keyword>
<feature type="transmembrane region" description="Helical" evidence="1">
    <location>
        <begin position="102"/>
        <end position="121"/>
    </location>
</feature>
<evidence type="ECO:0000313" key="3">
    <source>
        <dbReference type="Proteomes" id="UP001385951"/>
    </source>
</evidence>
<feature type="transmembrane region" description="Helical" evidence="1">
    <location>
        <begin position="36"/>
        <end position="56"/>
    </location>
</feature>
<reference evidence="2 3" key="1">
    <citation type="submission" date="2022-09" db="EMBL/GenBank/DDBJ databases">
        <authorList>
            <person name="Palmer J.M."/>
        </authorList>
    </citation>
    <scope>NUCLEOTIDE SEQUENCE [LARGE SCALE GENOMIC DNA]</scope>
    <source>
        <strain evidence="2 3">DSM 7382</strain>
    </source>
</reference>
<keyword evidence="3" id="KW-1185">Reference proteome</keyword>
<evidence type="ECO:0000256" key="1">
    <source>
        <dbReference type="SAM" id="Phobius"/>
    </source>
</evidence>
<dbReference type="SUPFAM" id="SSF103473">
    <property type="entry name" value="MFS general substrate transporter"/>
    <property type="match status" value="1"/>
</dbReference>
<protein>
    <submittedName>
        <fullName evidence="2">Uncharacterized protein</fullName>
    </submittedName>
</protein>
<dbReference type="AlphaFoldDB" id="A0AAW0G6W4"/>
<organism evidence="2 3">
    <name type="scientific">Cerrena zonata</name>
    <dbReference type="NCBI Taxonomy" id="2478898"/>
    <lineage>
        <taxon>Eukaryota</taxon>
        <taxon>Fungi</taxon>
        <taxon>Dikarya</taxon>
        <taxon>Basidiomycota</taxon>
        <taxon>Agaricomycotina</taxon>
        <taxon>Agaricomycetes</taxon>
        <taxon>Polyporales</taxon>
        <taxon>Cerrenaceae</taxon>
        <taxon>Cerrena</taxon>
    </lineage>
</organism>
<gene>
    <name evidence="2" type="ORF">QCA50_007789</name>
</gene>
<dbReference type="Proteomes" id="UP001385951">
    <property type="component" value="Unassembled WGS sequence"/>
</dbReference>
<name>A0AAW0G6W4_9APHY</name>
<comment type="caution">
    <text evidence="2">The sequence shown here is derived from an EMBL/GenBank/DDBJ whole genome shotgun (WGS) entry which is preliminary data.</text>
</comment>
<keyword evidence="1" id="KW-1133">Transmembrane helix</keyword>
<accession>A0AAW0G6W4</accession>
<dbReference type="InterPro" id="IPR036259">
    <property type="entry name" value="MFS_trans_sf"/>
</dbReference>
<evidence type="ECO:0000313" key="2">
    <source>
        <dbReference type="EMBL" id="KAK7689098.1"/>
    </source>
</evidence>
<keyword evidence="1" id="KW-0472">Membrane</keyword>
<sequence>MAELASSGSIESQTKTEEVTAVAQTDLEADIPDGGLQAWLCVLGGWLVTFCTFGYAQSFGVYEDLYVLAGASTPSNVAWIGSFQLFMVFAMGLPAGKLFDAGYFHHIQIAGALLFVFSLFML</sequence>
<proteinExistence type="predicted"/>
<dbReference type="EMBL" id="JASBNA010000009">
    <property type="protein sequence ID" value="KAK7689098.1"/>
    <property type="molecule type" value="Genomic_DNA"/>
</dbReference>